<gene>
    <name evidence="2" type="ORF">LTR36_000033</name>
</gene>
<dbReference type="InterPro" id="IPR029033">
    <property type="entry name" value="His_PPase_superfam"/>
</dbReference>
<sequence length="381" mass="41287">MYCSIALAATAAAALASAQTFNLTNSTAGYINYTTVTGFFLQDEATTNVTAFDYTATNFGLINRTYPATTGLTGNLTQWQKFEAQVNALNANAPLDTAYKVLFMGRHGEGYHNAAQTYYGTPAWKCYWAELNGNATVTWADADLTPAGIAQAEVANAFWQHEITYQHIPYPQSYYTSPLTRCLKTANITFSNLDLPGYYPFIPTVRELFRESIDIHTCDRRSNRTYIHNLFPTYNIDPSLTESDELWNGVTGETSAAQDARSKKVLDSVFDSDDHTWISITSHSGEIASILRVLGHQTFSLSTGAVIPVLVEAKFLVMGPAPSSPAYTTSTHCAAPPVTSLATLSQGCVCSGTSVGGITTPIYNATVSTAAPSYPTGYYGM</sequence>
<evidence type="ECO:0000256" key="1">
    <source>
        <dbReference type="SAM" id="SignalP"/>
    </source>
</evidence>
<dbReference type="SMART" id="SM00855">
    <property type="entry name" value="PGAM"/>
    <property type="match status" value="1"/>
</dbReference>
<protein>
    <recommendedName>
        <fullName evidence="4">Phosphoglycerate mutase-like protein</fullName>
    </recommendedName>
</protein>
<dbReference type="CDD" id="cd07067">
    <property type="entry name" value="HP_PGM_like"/>
    <property type="match status" value="1"/>
</dbReference>
<dbReference type="GO" id="GO:0016791">
    <property type="term" value="F:phosphatase activity"/>
    <property type="evidence" value="ECO:0007669"/>
    <property type="project" value="TreeGrafter"/>
</dbReference>
<dbReference type="AlphaFoldDB" id="A0AAV9JYM2"/>
<dbReference type="PANTHER" id="PTHR48100:SF32">
    <property type="entry name" value="ANCHORED PROTEIN, PUTATIVE (AFU_ORTHOLOGUE AFUA_1G10590)-RELATED"/>
    <property type="match status" value="1"/>
</dbReference>
<reference evidence="2 3" key="1">
    <citation type="submission" date="2021-11" db="EMBL/GenBank/DDBJ databases">
        <title>Black yeast isolated from Biological Soil Crust.</title>
        <authorList>
            <person name="Kurbessoian T."/>
        </authorList>
    </citation>
    <scope>NUCLEOTIDE SEQUENCE [LARGE SCALE GENOMIC DNA]</scope>
    <source>
        <strain evidence="2 3">CCFEE 5522</strain>
    </source>
</reference>
<keyword evidence="1" id="KW-0732">Signal</keyword>
<accession>A0AAV9JYM2</accession>
<evidence type="ECO:0000313" key="2">
    <source>
        <dbReference type="EMBL" id="KAK4550455.1"/>
    </source>
</evidence>
<dbReference type="GO" id="GO:0005737">
    <property type="term" value="C:cytoplasm"/>
    <property type="evidence" value="ECO:0007669"/>
    <property type="project" value="TreeGrafter"/>
</dbReference>
<dbReference type="InterPro" id="IPR013078">
    <property type="entry name" value="His_Pase_superF_clade-1"/>
</dbReference>
<dbReference type="SUPFAM" id="SSF53254">
    <property type="entry name" value="Phosphoglycerate mutase-like"/>
    <property type="match status" value="1"/>
</dbReference>
<proteinExistence type="predicted"/>
<name>A0AAV9JYM2_9PEZI</name>
<feature type="signal peptide" evidence="1">
    <location>
        <begin position="1"/>
        <end position="18"/>
    </location>
</feature>
<dbReference type="Pfam" id="PF00300">
    <property type="entry name" value="His_Phos_1"/>
    <property type="match status" value="1"/>
</dbReference>
<evidence type="ECO:0008006" key="4">
    <source>
        <dbReference type="Google" id="ProtNLM"/>
    </source>
</evidence>
<dbReference type="PANTHER" id="PTHR48100">
    <property type="entry name" value="BROAD-SPECIFICITY PHOSPHATASE YOR283W-RELATED"/>
    <property type="match status" value="1"/>
</dbReference>
<dbReference type="InterPro" id="IPR050275">
    <property type="entry name" value="PGM_Phosphatase"/>
</dbReference>
<keyword evidence="3" id="KW-1185">Reference proteome</keyword>
<dbReference type="Proteomes" id="UP001324427">
    <property type="component" value="Unassembled WGS sequence"/>
</dbReference>
<comment type="caution">
    <text evidence="2">The sequence shown here is derived from an EMBL/GenBank/DDBJ whole genome shotgun (WGS) entry which is preliminary data.</text>
</comment>
<evidence type="ECO:0000313" key="3">
    <source>
        <dbReference type="Proteomes" id="UP001324427"/>
    </source>
</evidence>
<dbReference type="EMBL" id="JAVFHQ010000001">
    <property type="protein sequence ID" value="KAK4550455.1"/>
    <property type="molecule type" value="Genomic_DNA"/>
</dbReference>
<dbReference type="Gene3D" id="3.40.50.1240">
    <property type="entry name" value="Phosphoglycerate mutase-like"/>
    <property type="match status" value="1"/>
</dbReference>
<feature type="chain" id="PRO_5043720766" description="Phosphoglycerate mutase-like protein" evidence="1">
    <location>
        <begin position="19"/>
        <end position="381"/>
    </location>
</feature>
<organism evidence="2 3">
    <name type="scientific">Oleoguttula mirabilis</name>
    <dbReference type="NCBI Taxonomy" id="1507867"/>
    <lineage>
        <taxon>Eukaryota</taxon>
        <taxon>Fungi</taxon>
        <taxon>Dikarya</taxon>
        <taxon>Ascomycota</taxon>
        <taxon>Pezizomycotina</taxon>
        <taxon>Dothideomycetes</taxon>
        <taxon>Dothideomycetidae</taxon>
        <taxon>Mycosphaerellales</taxon>
        <taxon>Teratosphaeriaceae</taxon>
        <taxon>Oleoguttula</taxon>
    </lineage>
</organism>